<gene>
    <name evidence="1" type="ORF">TCNE_LOCUS18255</name>
</gene>
<dbReference type="AlphaFoldDB" id="A0A183VBY2"/>
<dbReference type="WBParaSite" id="TCNE_0001825601-mRNA-1">
    <property type="protein sequence ID" value="TCNE_0001825601-mRNA-1"/>
    <property type="gene ID" value="TCNE_0001825601"/>
</dbReference>
<evidence type="ECO:0000313" key="2">
    <source>
        <dbReference type="Proteomes" id="UP000050794"/>
    </source>
</evidence>
<reference evidence="1 2" key="2">
    <citation type="submission" date="2018-11" db="EMBL/GenBank/DDBJ databases">
        <authorList>
            <consortium name="Pathogen Informatics"/>
        </authorList>
    </citation>
    <scope>NUCLEOTIDE SEQUENCE [LARGE SCALE GENOMIC DNA]</scope>
</reference>
<dbReference type="EMBL" id="UYWY01025304">
    <property type="protein sequence ID" value="VDM49576.1"/>
    <property type="molecule type" value="Genomic_DNA"/>
</dbReference>
<accession>A0A183VBY2</accession>
<reference evidence="3" key="1">
    <citation type="submission" date="2016-06" db="UniProtKB">
        <authorList>
            <consortium name="WormBaseParasite"/>
        </authorList>
    </citation>
    <scope>IDENTIFICATION</scope>
</reference>
<keyword evidence="2" id="KW-1185">Reference proteome</keyword>
<dbReference type="Proteomes" id="UP000050794">
    <property type="component" value="Unassembled WGS sequence"/>
</dbReference>
<sequence>MSKLLRPSRFSEDARKVKDVFIYHSRTFQYYVATVMSKFFIADGVCEGGRLKSPCIIDANDILHVSSNDSEFLVNDITSEVQKLQFNFHYSQGQLYITEFTETHRIPHVKVQGIVYRLDKIWFRYYFGLRGSEHVYMNNEAIEGNIGEWVPNLRMPLLPPQHDTPFRKHVGQRTNWGTILIYMEFRQCTLADRSKHIIFVSVLQRSSGAKNEDYRDYSDIFVDRIPIGSSDKKLDGTLSWDSFIPRDRTNAFAYNGSLPDGTCKEPVLYVIFLKPIFADLVSRLFRFTETCRSEQA</sequence>
<organism evidence="2 3">
    <name type="scientific">Toxocara canis</name>
    <name type="common">Canine roundworm</name>
    <dbReference type="NCBI Taxonomy" id="6265"/>
    <lineage>
        <taxon>Eukaryota</taxon>
        <taxon>Metazoa</taxon>
        <taxon>Ecdysozoa</taxon>
        <taxon>Nematoda</taxon>
        <taxon>Chromadorea</taxon>
        <taxon>Rhabditida</taxon>
        <taxon>Spirurina</taxon>
        <taxon>Ascaridomorpha</taxon>
        <taxon>Ascaridoidea</taxon>
        <taxon>Toxocaridae</taxon>
        <taxon>Toxocara</taxon>
    </lineage>
</organism>
<proteinExistence type="predicted"/>
<dbReference type="Gene3D" id="3.10.200.10">
    <property type="entry name" value="Alpha carbonic anhydrase"/>
    <property type="match status" value="1"/>
</dbReference>
<evidence type="ECO:0000313" key="1">
    <source>
        <dbReference type="EMBL" id="VDM49576.1"/>
    </source>
</evidence>
<dbReference type="SUPFAM" id="SSF51069">
    <property type="entry name" value="Carbonic anhydrase"/>
    <property type="match status" value="1"/>
</dbReference>
<dbReference type="InterPro" id="IPR036398">
    <property type="entry name" value="CA_dom_sf"/>
</dbReference>
<protein>
    <submittedName>
        <fullName evidence="3">Alpha-carbonic anhydrase domain-containing protein</fullName>
    </submittedName>
</protein>
<name>A0A183VBY2_TOXCA</name>
<evidence type="ECO:0000313" key="3">
    <source>
        <dbReference type="WBParaSite" id="TCNE_0001825601-mRNA-1"/>
    </source>
</evidence>